<reference evidence="7 8" key="1">
    <citation type="submission" date="2024-01" db="EMBL/GenBank/DDBJ databases">
        <title>Hyphobacterium bacterium isolated from marine sediment.</title>
        <authorList>
            <person name="Zhao S."/>
        </authorList>
    </citation>
    <scope>NUCLEOTIDE SEQUENCE [LARGE SCALE GENOMIC DNA]</scope>
    <source>
        <strain evidence="7 8">Y60-23</strain>
    </source>
</reference>
<dbReference type="InterPro" id="IPR036567">
    <property type="entry name" value="RHF-like"/>
</dbReference>
<dbReference type="EMBL" id="JAZDRO010000001">
    <property type="protein sequence ID" value="MEE2565222.1"/>
    <property type="molecule type" value="Genomic_DNA"/>
</dbReference>
<dbReference type="HAMAP" id="MF_00839">
    <property type="entry name" value="HPF"/>
    <property type="match status" value="1"/>
</dbReference>
<dbReference type="Pfam" id="PF02482">
    <property type="entry name" value="Ribosomal_S30AE"/>
    <property type="match status" value="1"/>
</dbReference>
<evidence type="ECO:0000313" key="7">
    <source>
        <dbReference type="EMBL" id="MEE2565222.1"/>
    </source>
</evidence>
<proteinExistence type="inferred from homology"/>
<comment type="function">
    <text evidence="4">Required for dimerization of active 70S ribosomes into 100S ribosomes in stationary phase; 100S ribosomes are translationally inactive and sometimes present during exponential growth.</text>
</comment>
<feature type="coiled-coil region" evidence="5">
    <location>
        <begin position="73"/>
        <end position="100"/>
    </location>
</feature>
<name>A0ABU7LUJ5_9PROT</name>
<dbReference type="NCBIfam" id="TIGR00741">
    <property type="entry name" value="yfiA"/>
    <property type="match status" value="1"/>
</dbReference>
<dbReference type="PANTHER" id="PTHR33231">
    <property type="entry name" value="30S RIBOSOMAL PROTEIN"/>
    <property type="match status" value="1"/>
</dbReference>
<comment type="similarity">
    <text evidence="4">Belongs to the HPF/YfiA ribosome-associated protein family. Long HPF subfamily.</text>
</comment>
<dbReference type="Proteomes" id="UP001310692">
    <property type="component" value="Unassembled WGS sequence"/>
</dbReference>
<gene>
    <name evidence="7" type="primary">raiA</name>
    <name evidence="4" type="synonym">hpf</name>
    <name evidence="7" type="ORF">V0U35_00905</name>
</gene>
<comment type="subcellular location">
    <subcellularLocation>
        <location evidence="4">Cytoplasm</location>
    </subcellularLocation>
</comment>
<evidence type="ECO:0000259" key="6">
    <source>
        <dbReference type="Pfam" id="PF16321"/>
    </source>
</evidence>
<evidence type="ECO:0000256" key="4">
    <source>
        <dbReference type="HAMAP-Rule" id="MF_00839"/>
    </source>
</evidence>
<keyword evidence="8" id="KW-1185">Reference proteome</keyword>
<protein>
    <recommendedName>
        <fullName evidence="3 4">Ribosome hibernation promoting factor</fullName>
        <shortName evidence="4">HPF</shortName>
    </recommendedName>
</protein>
<keyword evidence="1 4" id="KW-0810">Translation regulation</keyword>
<dbReference type="InterPro" id="IPR034694">
    <property type="entry name" value="HPF_long/plastid"/>
</dbReference>
<dbReference type="Gene3D" id="3.30.505.50">
    <property type="entry name" value="Sigma 54 modulation/S30EA ribosomal protein, C-terminal domain"/>
    <property type="match status" value="1"/>
</dbReference>
<dbReference type="InterPro" id="IPR038416">
    <property type="entry name" value="Ribosom_S30AE_C_sf"/>
</dbReference>
<dbReference type="Gene3D" id="3.30.160.100">
    <property type="entry name" value="Ribosome hibernation promotion factor-like"/>
    <property type="match status" value="1"/>
</dbReference>
<feature type="domain" description="Sigma 54 modulation/S30EA ribosomal protein C-terminal" evidence="6">
    <location>
        <begin position="135"/>
        <end position="189"/>
    </location>
</feature>
<dbReference type="PANTHER" id="PTHR33231:SF1">
    <property type="entry name" value="30S RIBOSOMAL PROTEIN"/>
    <property type="match status" value="1"/>
</dbReference>
<dbReference type="InterPro" id="IPR050574">
    <property type="entry name" value="HPF/YfiA_ribosome-assoc"/>
</dbReference>
<dbReference type="CDD" id="cd00552">
    <property type="entry name" value="RaiA"/>
    <property type="match status" value="1"/>
</dbReference>
<accession>A0ABU7LUJ5</accession>
<evidence type="ECO:0000256" key="3">
    <source>
        <dbReference type="ARBA" id="ARBA00041148"/>
    </source>
</evidence>
<comment type="caution">
    <text evidence="7">The sequence shown here is derived from an EMBL/GenBank/DDBJ whole genome shotgun (WGS) entry which is preliminary data.</text>
</comment>
<sequence>MQIQVVSKGIDVSESLREEILGRVEEGVGKYFSRPGEAYVAVSRDGPLFRVDCSVHLPSGVMLQASDTDGDAYKASEGAMEKLEKRLRRYKRKLKNHHNTQKKELPAENTPIVVLQGRGLDDWDDDGDDAPTGGDEPVIVAEKPGELRALTVGMAVLELEAAGAPFMLFRNIAHNGVNVVYQRPDGNVGWIDPDRGAKG</sequence>
<dbReference type="RefSeq" id="WP_330194760.1">
    <property type="nucleotide sequence ID" value="NZ_JAZDRO010000001.1"/>
</dbReference>
<evidence type="ECO:0000313" key="8">
    <source>
        <dbReference type="Proteomes" id="UP001310692"/>
    </source>
</evidence>
<organism evidence="7 8">
    <name type="scientific">Hyphobacterium marinum</name>
    <dbReference type="NCBI Taxonomy" id="3116574"/>
    <lineage>
        <taxon>Bacteria</taxon>
        <taxon>Pseudomonadati</taxon>
        <taxon>Pseudomonadota</taxon>
        <taxon>Alphaproteobacteria</taxon>
        <taxon>Maricaulales</taxon>
        <taxon>Maricaulaceae</taxon>
        <taxon>Hyphobacterium</taxon>
    </lineage>
</organism>
<evidence type="ECO:0000256" key="5">
    <source>
        <dbReference type="SAM" id="Coils"/>
    </source>
</evidence>
<evidence type="ECO:0000256" key="1">
    <source>
        <dbReference type="ARBA" id="ARBA00022845"/>
    </source>
</evidence>
<keyword evidence="4" id="KW-0963">Cytoplasm</keyword>
<dbReference type="InterPro" id="IPR003489">
    <property type="entry name" value="RHF/RaiA"/>
</dbReference>
<dbReference type="SUPFAM" id="SSF69754">
    <property type="entry name" value="Ribosome binding protein Y (YfiA homologue)"/>
    <property type="match status" value="1"/>
</dbReference>
<keyword evidence="5" id="KW-0175">Coiled coil</keyword>
<dbReference type="InterPro" id="IPR032528">
    <property type="entry name" value="Ribosom_S30AE_C"/>
</dbReference>
<evidence type="ECO:0000256" key="2">
    <source>
        <dbReference type="ARBA" id="ARBA00038695"/>
    </source>
</evidence>
<comment type="subunit">
    <text evidence="4">Interacts with 100S ribosomes.</text>
</comment>
<dbReference type="Pfam" id="PF16321">
    <property type="entry name" value="Ribosom_S30AE_C"/>
    <property type="match status" value="1"/>
</dbReference>
<comment type="subunit">
    <text evidence="2">Associates exclusively with 100S ribosomes, which are dimers of 70S ribosomes.</text>
</comment>